<dbReference type="OrthoDB" id="27543at2759"/>
<sequence length="328" mass="36781">MNGAVLAYSSMPLQKKRTRCSGEAHGDSKAFESENDDTKTMGEDMESSGSENDLSFAPNDGDANDDDSDDDMNGGEAFESISNRIVDVDFLFLDPRESHYHSVKQFLLAYLPPSQPLDVSGLANAIVRQVTVGTMVCAEGEDDIYGFVTTLNMKRYVTETSFQQILQYVTKKCPITELPKLQHILSTKNVGLLINERMINLPYQLIPPLHSALHEDIEWAFENEDTEELRDSFKLDYFLLLATCTEESSSNIGSKKGKKSKTAYEQMKFFHNFEDEFFEQEAELSFSFNASLAVHESVNKSSKTSVVMLIEREKHKAALASISAMINV</sequence>
<evidence type="ECO:0000256" key="1">
    <source>
        <dbReference type="ARBA" id="ARBA00006781"/>
    </source>
</evidence>
<organism evidence="4 5">
    <name type="scientific">Bremia lactucae</name>
    <name type="common">Lettuce downy mildew</name>
    <dbReference type="NCBI Taxonomy" id="4779"/>
    <lineage>
        <taxon>Eukaryota</taxon>
        <taxon>Sar</taxon>
        <taxon>Stramenopiles</taxon>
        <taxon>Oomycota</taxon>
        <taxon>Peronosporomycetes</taxon>
        <taxon>Peronosporales</taxon>
        <taxon>Peronosporaceae</taxon>
        <taxon>Bremia</taxon>
    </lineage>
</organism>
<dbReference type="GeneID" id="94348246"/>
<dbReference type="Proteomes" id="UP000294530">
    <property type="component" value="Unassembled WGS sequence"/>
</dbReference>
<feature type="compositionally biased region" description="Basic and acidic residues" evidence="3">
    <location>
        <begin position="20"/>
        <end position="42"/>
    </location>
</feature>
<evidence type="ECO:0008006" key="6">
    <source>
        <dbReference type="Google" id="ProtNLM"/>
    </source>
</evidence>
<accession>A0A976IE10</accession>
<dbReference type="PANTHER" id="PTHR13261:SF0">
    <property type="entry name" value="BRCA2 AND CDKN1A-INTERACTING PROTEIN"/>
    <property type="match status" value="1"/>
</dbReference>
<feature type="region of interest" description="Disordered" evidence="3">
    <location>
        <begin position="1"/>
        <end position="76"/>
    </location>
</feature>
<dbReference type="PIRSF" id="PIRSF028983">
    <property type="entry name" value="BCP1"/>
    <property type="match status" value="1"/>
</dbReference>
<dbReference type="PANTHER" id="PTHR13261">
    <property type="entry name" value="BRCA2 AND CDKN1A INTERACTING PROTEIN"/>
    <property type="match status" value="1"/>
</dbReference>
<reference evidence="4 5" key="1">
    <citation type="journal article" date="2021" name="Genome Biol.">
        <title>AFLAP: assembly-free linkage analysis pipeline using k-mers from genome sequencing data.</title>
        <authorList>
            <person name="Fletcher K."/>
            <person name="Zhang L."/>
            <person name="Gil J."/>
            <person name="Han R."/>
            <person name="Cavanaugh K."/>
            <person name="Michelmore R."/>
        </authorList>
    </citation>
    <scope>NUCLEOTIDE SEQUENCE [LARGE SCALE GENOMIC DNA]</scope>
    <source>
        <strain evidence="4 5">SF5</strain>
    </source>
</reference>
<comment type="similarity">
    <text evidence="1 2">Belongs to the BCP1 family.</text>
</comment>
<dbReference type="RefSeq" id="XP_067817718.1">
    <property type="nucleotide sequence ID" value="XM_067962575.1"/>
</dbReference>
<keyword evidence="5" id="KW-1185">Reference proteome</keyword>
<dbReference type="InterPro" id="IPR025602">
    <property type="entry name" value="BCP1_family"/>
</dbReference>
<gene>
    <name evidence="4" type="ORF">CCR75_004489</name>
</gene>
<comment type="caution">
    <text evidence="4">The sequence shown here is derived from an EMBL/GenBank/DDBJ whole genome shotgun (WGS) entry which is preliminary data.</text>
</comment>
<proteinExistence type="inferred from homology"/>
<evidence type="ECO:0000313" key="4">
    <source>
        <dbReference type="EMBL" id="TDH68219.1"/>
    </source>
</evidence>
<evidence type="ECO:0000256" key="2">
    <source>
        <dbReference type="PIRNR" id="PIRNR028983"/>
    </source>
</evidence>
<dbReference type="GO" id="GO:0005634">
    <property type="term" value="C:nucleus"/>
    <property type="evidence" value="ECO:0007669"/>
    <property type="project" value="TreeGrafter"/>
</dbReference>
<dbReference type="Pfam" id="PF13862">
    <property type="entry name" value="BCCIP"/>
    <property type="match status" value="1"/>
</dbReference>
<name>A0A976IE10_BRELC</name>
<feature type="compositionally biased region" description="Acidic residues" evidence="3">
    <location>
        <begin position="62"/>
        <end position="73"/>
    </location>
</feature>
<evidence type="ECO:0000313" key="5">
    <source>
        <dbReference type="Proteomes" id="UP000294530"/>
    </source>
</evidence>
<protein>
    <recommendedName>
        <fullName evidence="6">Protein BCP1</fullName>
    </recommendedName>
</protein>
<dbReference type="KEGG" id="blac:94348246"/>
<dbReference type="EMBL" id="SHOA02000003">
    <property type="protein sequence ID" value="TDH68219.1"/>
    <property type="molecule type" value="Genomic_DNA"/>
</dbReference>
<evidence type="ECO:0000256" key="3">
    <source>
        <dbReference type="SAM" id="MobiDB-lite"/>
    </source>
</evidence>
<dbReference type="AlphaFoldDB" id="A0A976IE10"/>